<dbReference type="KEGG" id="nio:NITINOP_1523"/>
<sequence>MQILCALAYRSYASDASGPIVSISTGTIGAHSRICLLVLSTSTLILSVIDREGQVE</sequence>
<dbReference type="EMBL" id="LN885086">
    <property type="protein sequence ID" value="CUQ66498.1"/>
    <property type="molecule type" value="Genomic_DNA"/>
</dbReference>
<evidence type="ECO:0000313" key="1">
    <source>
        <dbReference type="EMBL" id="CUQ66498.1"/>
    </source>
</evidence>
<evidence type="ECO:0000313" key="2">
    <source>
        <dbReference type="Proteomes" id="UP000066284"/>
    </source>
</evidence>
<name>A0A0S4KXX4_9BACT</name>
<organism evidence="1 2">
    <name type="scientific">Candidatus Nitrospira inopinata</name>
    <dbReference type="NCBI Taxonomy" id="1715989"/>
    <lineage>
        <taxon>Bacteria</taxon>
        <taxon>Pseudomonadati</taxon>
        <taxon>Nitrospirota</taxon>
        <taxon>Nitrospiria</taxon>
        <taxon>Nitrospirales</taxon>
        <taxon>Nitrospiraceae</taxon>
        <taxon>Nitrospira</taxon>
    </lineage>
</organism>
<keyword evidence="2" id="KW-1185">Reference proteome</keyword>
<accession>A0A0S4KXX4</accession>
<reference evidence="2" key="1">
    <citation type="submission" date="2015-09" db="EMBL/GenBank/DDBJ databases">
        <authorList>
            <person name="Daims H."/>
        </authorList>
    </citation>
    <scope>NUCLEOTIDE SEQUENCE [LARGE SCALE GENOMIC DNA]</scope>
</reference>
<dbReference type="AlphaFoldDB" id="A0A0S4KXX4"/>
<protein>
    <submittedName>
        <fullName evidence="1">Uncharacterized protein</fullName>
    </submittedName>
</protein>
<proteinExistence type="predicted"/>
<gene>
    <name evidence="1" type="ORF">NITINOP_1523</name>
</gene>
<dbReference type="Proteomes" id="UP000066284">
    <property type="component" value="Chromosome 1"/>
</dbReference>
<dbReference type="STRING" id="1715989.NITINOP_1523"/>